<proteinExistence type="predicted"/>
<dbReference type="RefSeq" id="WP_380730613.1">
    <property type="nucleotide sequence ID" value="NZ_JBHTLK010000447.1"/>
</dbReference>
<protein>
    <submittedName>
        <fullName evidence="1">Uncharacterized protein</fullName>
    </submittedName>
</protein>
<sequence>MKFKFDPDCVKCGGTGRYDDWTETTDGMWFSVDTTCGCQIPDPANTAKKNRNGK</sequence>
<gene>
    <name evidence="1" type="ORF">ACFQ3T_36195</name>
</gene>
<keyword evidence="2" id="KW-1185">Reference proteome</keyword>
<accession>A0ABW3R6I6</accession>
<evidence type="ECO:0000313" key="2">
    <source>
        <dbReference type="Proteomes" id="UP001597168"/>
    </source>
</evidence>
<dbReference type="Proteomes" id="UP001597168">
    <property type="component" value="Unassembled WGS sequence"/>
</dbReference>
<organism evidence="1 2">
    <name type="scientific">Saccharothrix hoggarensis</name>
    <dbReference type="NCBI Taxonomy" id="913853"/>
    <lineage>
        <taxon>Bacteria</taxon>
        <taxon>Bacillati</taxon>
        <taxon>Actinomycetota</taxon>
        <taxon>Actinomycetes</taxon>
        <taxon>Pseudonocardiales</taxon>
        <taxon>Pseudonocardiaceae</taxon>
        <taxon>Saccharothrix</taxon>
    </lineage>
</organism>
<evidence type="ECO:0000313" key="1">
    <source>
        <dbReference type="EMBL" id="MFD1152609.1"/>
    </source>
</evidence>
<name>A0ABW3R6I6_9PSEU</name>
<dbReference type="EMBL" id="JBHTLK010000447">
    <property type="protein sequence ID" value="MFD1152609.1"/>
    <property type="molecule type" value="Genomic_DNA"/>
</dbReference>
<reference evidence="2" key="1">
    <citation type="journal article" date="2019" name="Int. J. Syst. Evol. Microbiol.">
        <title>The Global Catalogue of Microorganisms (GCM) 10K type strain sequencing project: providing services to taxonomists for standard genome sequencing and annotation.</title>
        <authorList>
            <consortium name="The Broad Institute Genomics Platform"/>
            <consortium name="The Broad Institute Genome Sequencing Center for Infectious Disease"/>
            <person name="Wu L."/>
            <person name="Ma J."/>
        </authorList>
    </citation>
    <scope>NUCLEOTIDE SEQUENCE [LARGE SCALE GENOMIC DNA]</scope>
    <source>
        <strain evidence="2">CCUG 60214</strain>
    </source>
</reference>
<comment type="caution">
    <text evidence="1">The sequence shown here is derived from an EMBL/GenBank/DDBJ whole genome shotgun (WGS) entry which is preliminary data.</text>
</comment>